<dbReference type="EMBL" id="CP066681">
    <property type="protein sequence ID" value="QQG35639.1"/>
    <property type="molecule type" value="Genomic_DNA"/>
</dbReference>
<gene>
    <name evidence="11" type="ORF">HYS17_08950</name>
</gene>
<dbReference type="Gene3D" id="3.90.550.10">
    <property type="entry name" value="Spore Coat Polysaccharide Biosynthesis Protein SpsA, Chain A"/>
    <property type="match status" value="1"/>
</dbReference>
<organism evidence="11 12">
    <name type="scientific">Micavibrio aeruginosavorus</name>
    <dbReference type="NCBI Taxonomy" id="349221"/>
    <lineage>
        <taxon>Bacteria</taxon>
        <taxon>Pseudomonadati</taxon>
        <taxon>Bdellovibrionota</taxon>
        <taxon>Bdellovibrionia</taxon>
        <taxon>Bdellovibrionales</taxon>
        <taxon>Pseudobdellovibrionaceae</taxon>
        <taxon>Micavibrio</taxon>
    </lineage>
</organism>
<dbReference type="FunFam" id="3.90.550.10:FF:000079">
    <property type="entry name" value="Probable glycosyl transferase"/>
    <property type="match status" value="1"/>
</dbReference>
<sequence>MELSVVIPCYNEEESIRELHKRVNAVCSSAPVSSYEIVLINDGSRDSTPEIMRELVKADPHLVIVDLSRNHGHQLALTAGLFHAQGDYVLVLDADLQDPPELLLPMLERARSGVDVVYGKRDQREGETLFKRVSASLFYRLLSYLSDTHIPRDVGDFRLMSRRVVEQFKDMPEQHRFVRGMIAWIGFRQEAFSYKRAPRFAGETKYPFHKLIAFAFDAISSFSIKPLRVSLLFAGFGVLLATLMAVYAIYAHFTDRNLVTGWASLATIIAFFASLQLVCIGVIGEYIGRTYIQVKNRPLFIIREVLRGSA</sequence>
<keyword evidence="3" id="KW-0328">Glycosyltransferase</keyword>
<dbReference type="AlphaFoldDB" id="A0A7T5R177"/>
<feature type="transmembrane region" description="Helical" evidence="9">
    <location>
        <begin position="262"/>
        <end position="287"/>
    </location>
</feature>
<keyword evidence="6 9" id="KW-1133">Transmembrane helix</keyword>
<dbReference type="PANTHER" id="PTHR48090:SF1">
    <property type="entry name" value="PROPHAGE BACTOPRENOL GLUCOSYL TRANSFERASE HOMOLOG"/>
    <property type="match status" value="1"/>
</dbReference>
<evidence type="ECO:0000256" key="5">
    <source>
        <dbReference type="ARBA" id="ARBA00022692"/>
    </source>
</evidence>
<dbReference type="SUPFAM" id="SSF53448">
    <property type="entry name" value="Nucleotide-diphospho-sugar transferases"/>
    <property type="match status" value="1"/>
</dbReference>
<feature type="transmembrane region" description="Helical" evidence="9">
    <location>
        <begin position="229"/>
        <end position="250"/>
    </location>
</feature>
<dbReference type="GO" id="GO:0005886">
    <property type="term" value="C:plasma membrane"/>
    <property type="evidence" value="ECO:0007669"/>
    <property type="project" value="UniProtKB-SubCell"/>
</dbReference>
<keyword evidence="2" id="KW-1003">Cell membrane</keyword>
<evidence type="ECO:0000256" key="9">
    <source>
        <dbReference type="SAM" id="Phobius"/>
    </source>
</evidence>
<dbReference type="PANTHER" id="PTHR48090">
    <property type="entry name" value="UNDECAPRENYL-PHOSPHATE 4-DEOXY-4-FORMAMIDO-L-ARABINOSE TRANSFERASE-RELATED"/>
    <property type="match status" value="1"/>
</dbReference>
<comment type="subcellular location">
    <subcellularLocation>
        <location evidence="1">Cell membrane</location>
        <topology evidence="1">Multi-pass membrane protein</topology>
    </subcellularLocation>
</comment>
<evidence type="ECO:0000256" key="2">
    <source>
        <dbReference type="ARBA" id="ARBA00022475"/>
    </source>
</evidence>
<feature type="domain" description="Glycosyltransferase 2-like" evidence="10">
    <location>
        <begin position="4"/>
        <end position="167"/>
    </location>
</feature>
<dbReference type="Proteomes" id="UP000595362">
    <property type="component" value="Chromosome"/>
</dbReference>
<protein>
    <submittedName>
        <fullName evidence="11">Glycosyltransferase family 2 protein</fullName>
    </submittedName>
</protein>
<evidence type="ECO:0000256" key="8">
    <source>
        <dbReference type="ARBA" id="ARBA00038152"/>
    </source>
</evidence>
<reference evidence="11 12" key="1">
    <citation type="submission" date="2020-07" db="EMBL/GenBank/DDBJ databases">
        <title>Huge and variable diversity of episymbiotic CPR bacteria and DPANN archaea in groundwater ecosystems.</title>
        <authorList>
            <person name="He C.Y."/>
            <person name="Keren R."/>
            <person name="Whittaker M."/>
            <person name="Farag I.F."/>
            <person name="Doudna J."/>
            <person name="Cate J.H.D."/>
            <person name="Banfield J.F."/>
        </authorList>
    </citation>
    <scope>NUCLEOTIDE SEQUENCE [LARGE SCALE GENOMIC DNA]</scope>
    <source>
        <strain evidence="11">NC_groundwater_70_Ag_B-0.1um_54_66</strain>
    </source>
</reference>
<dbReference type="GO" id="GO:0016757">
    <property type="term" value="F:glycosyltransferase activity"/>
    <property type="evidence" value="ECO:0007669"/>
    <property type="project" value="UniProtKB-KW"/>
</dbReference>
<evidence type="ECO:0000256" key="1">
    <source>
        <dbReference type="ARBA" id="ARBA00004651"/>
    </source>
</evidence>
<keyword evidence="4 11" id="KW-0808">Transferase</keyword>
<dbReference type="CDD" id="cd04187">
    <property type="entry name" value="DPM1_like_bac"/>
    <property type="match status" value="1"/>
</dbReference>
<evidence type="ECO:0000313" key="11">
    <source>
        <dbReference type="EMBL" id="QQG35639.1"/>
    </source>
</evidence>
<comment type="similarity">
    <text evidence="8">Belongs to the glycosyltransferase 2 family. GtrB subfamily.</text>
</comment>
<evidence type="ECO:0000259" key="10">
    <source>
        <dbReference type="Pfam" id="PF00535"/>
    </source>
</evidence>
<evidence type="ECO:0000256" key="7">
    <source>
        <dbReference type="ARBA" id="ARBA00023136"/>
    </source>
</evidence>
<proteinExistence type="inferred from homology"/>
<keyword evidence="5 9" id="KW-0812">Transmembrane</keyword>
<dbReference type="InterPro" id="IPR001173">
    <property type="entry name" value="Glyco_trans_2-like"/>
</dbReference>
<evidence type="ECO:0000256" key="3">
    <source>
        <dbReference type="ARBA" id="ARBA00022676"/>
    </source>
</evidence>
<evidence type="ECO:0000256" key="6">
    <source>
        <dbReference type="ARBA" id="ARBA00022989"/>
    </source>
</evidence>
<dbReference type="Pfam" id="PF00535">
    <property type="entry name" value="Glycos_transf_2"/>
    <property type="match status" value="1"/>
</dbReference>
<evidence type="ECO:0000313" key="12">
    <source>
        <dbReference type="Proteomes" id="UP000595362"/>
    </source>
</evidence>
<name>A0A7T5R177_9BACT</name>
<accession>A0A7T5R177</accession>
<dbReference type="InterPro" id="IPR029044">
    <property type="entry name" value="Nucleotide-diphossugar_trans"/>
</dbReference>
<dbReference type="InterPro" id="IPR050256">
    <property type="entry name" value="Glycosyltransferase_2"/>
</dbReference>
<keyword evidence="7 9" id="KW-0472">Membrane</keyword>
<evidence type="ECO:0000256" key="4">
    <source>
        <dbReference type="ARBA" id="ARBA00022679"/>
    </source>
</evidence>